<reference evidence="2 3" key="1">
    <citation type="submission" date="2017-06" db="EMBL/GenBank/DDBJ databases">
        <authorList>
            <person name="Kim H.J."/>
            <person name="Triplett B.A."/>
        </authorList>
    </citation>
    <scope>NUCLEOTIDE SEQUENCE [LARGE SCALE GENOMIC DNA]</scope>
    <source>
        <strain evidence="2">FRACA_ARgP5</strain>
    </source>
</reference>
<protein>
    <submittedName>
        <fullName evidence="2">Putative polyketide cyclase</fullName>
    </submittedName>
</protein>
<dbReference type="InterPro" id="IPR005031">
    <property type="entry name" value="COQ10_START"/>
</dbReference>
<dbReference type="Proteomes" id="UP000234331">
    <property type="component" value="Unassembled WGS sequence"/>
</dbReference>
<dbReference type="RefSeq" id="WP_101830072.1">
    <property type="nucleotide sequence ID" value="NZ_FZMO01000024.1"/>
</dbReference>
<evidence type="ECO:0000313" key="2">
    <source>
        <dbReference type="EMBL" id="SNQ45978.1"/>
    </source>
</evidence>
<dbReference type="Gene3D" id="3.30.530.20">
    <property type="match status" value="1"/>
</dbReference>
<organism evidence="2 3">
    <name type="scientific">Frankia canadensis</name>
    <dbReference type="NCBI Taxonomy" id="1836972"/>
    <lineage>
        <taxon>Bacteria</taxon>
        <taxon>Bacillati</taxon>
        <taxon>Actinomycetota</taxon>
        <taxon>Actinomycetes</taxon>
        <taxon>Frankiales</taxon>
        <taxon>Frankiaceae</taxon>
        <taxon>Frankia</taxon>
    </lineage>
</organism>
<proteinExistence type="predicted"/>
<dbReference type="InterPro" id="IPR023393">
    <property type="entry name" value="START-like_dom_sf"/>
</dbReference>
<dbReference type="OrthoDB" id="156693at2"/>
<evidence type="ECO:0000259" key="1">
    <source>
        <dbReference type="Pfam" id="PF03364"/>
    </source>
</evidence>
<dbReference type="AlphaFoldDB" id="A0A2I2KJY5"/>
<gene>
    <name evidence="2" type="ORF">FRACA_120041</name>
</gene>
<dbReference type="SUPFAM" id="SSF55961">
    <property type="entry name" value="Bet v1-like"/>
    <property type="match status" value="1"/>
</dbReference>
<dbReference type="CDD" id="cd08860">
    <property type="entry name" value="TcmN_ARO-CYC_like"/>
    <property type="match status" value="1"/>
</dbReference>
<dbReference type="EMBL" id="FZMO01000024">
    <property type="protein sequence ID" value="SNQ45978.1"/>
    <property type="molecule type" value="Genomic_DNA"/>
</dbReference>
<accession>A0A2I2KJY5</accession>
<name>A0A2I2KJY5_9ACTN</name>
<sequence length="168" mass="18871">MSGHTDNSIFIDADIDTVWSITNDLPSWPDLFTEYASVEILEATGNTFKFRLTMRPDENGTAWSWVSERTLDPVAHEVRAYRIETGPFEYMHIHWTYAAEATGTRMRWVQDFHMRPAAPLDDAGMTARINTNTAREMAVIRDKVERAAAVGSTVLIVDAPVAGVPEQV</sequence>
<feature type="domain" description="Coenzyme Q-binding protein COQ10 START" evidence="1">
    <location>
        <begin position="11"/>
        <end position="122"/>
    </location>
</feature>
<evidence type="ECO:0000313" key="3">
    <source>
        <dbReference type="Proteomes" id="UP000234331"/>
    </source>
</evidence>
<dbReference type="Pfam" id="PF03364">
    <property type="entry name" value="Polyketide_cyc"/>
    <property type="match status" value="1"/>
</dbReference>
<keyword evidence="3" id="KW-1185">Reference proteome</keyword>